<evidence type="ECO:0000313" key="7">
    <source>
        <dbReference type="Proteomes" id="UP000299011"/>
    </source>
</evidence>
<gene>
    <name evidence="2" type="ORF">BM92_03390</name>
    <name evidence="3" type="ORF">C439_04680</name>
    <name evidence="4" type="ORF">E6P09_08835</name>
</gene>
<keyword evidence="1" id="KW-0812">Transmembrane</keyword>
<evidence type="ECO:0000313" key="6">
    <source>
        <dbReference type="Proteomes" id="UP000027075"/>
    </source>
</evidence>
<reference evidence="2 6" key="2">
    <citation type="submission" date="2014-04" db="EMBL/GenBank/DDBJ databases">
        <title>Transcriptional profiles of Haloferax mediterranei on the basis of nitrogen availability.</title>
        <authorList>
            <person name="Bautista V."/>
        </authorList>
    </citation>
    <scope>NUCLEOTIDE SEQUENCE [LARGE SCALE GENOMIC DNA]</scope>
    <source>
        <strain evidence="2">ATCC 33500</strain>
        <strain evidence="6">ATCC 33500 / DSM 1411 / JCM 8866 / NBRC 14739 / NCIMB 2177 / R-4</strain>
    </source>
</reference>
<dbReference type="GeneID" id="40156518"/>
<keyword evidence="1" id="KW-0472">Membrane</keyword>
<reference evidence="4 7" key="3">
    <citation type="submission" date="2019-04" db="EMBL/GenBank/DDBJ databases">
        <title>Methylomes of two halophilic Archaea, Haloarcula marismortui and Haloferax mediterranei.</title>
        <authorList>
            <person name="DasSarma S."/>
            <person name="DasSarma P."/>
            <person name="DasSarma S."/>
            <person name="Fomenkov A."/>
            <person name="Vincze T."/>
            <person name="Anton B.P."/>
            <person name="Roberts R.J."/>
        </authorList>
    </citation>
    <scope>NUCLEOTIDE SEQUENCE [LARGE SCALE GENOMIC DNA]</scope>
    <source>
        <strain evidence="4">ATCC 33500</strain>
        <strain evidence="7">ATCC 33500 / DSM 1411 / JCM 8866 / NBRC 14739 / NCIMB 2177 / R-4</strain>
    </source>
</reference>
<dbReference type="EMBL" id="CP007551">
    <property type="protein sequence ID" value="AHZ21759.1"/>
    <property type="molecule type" value="Genomic_DNA"/>
</dbReference>
<dbReference type="RefSeq" id="WP_004572511.1">
    <property type="nucleotide sequence ID" value="NC_017941.2"/>
</dbReference>
<keyword evidence="5" id="KW-1185">Reference proteome</keyword>
<dbReference type="Proteomes" id="UP000027075">
    <property type="component" value="Chromosome"/>
</dbReference>
<evidence type="ECO:0000313" key="5">
    <source>
        <dbReference type="Proteomes" id="UP000011603"/>
    </source>
</evidence>
<proteinExistence type="predicted"/>
<keyword evidence="1" id="KW-1133">Transmembrane helix</keyword>
<evidence type="ECO:0000313" key="2">
    <source>
        <dbReference type="EMBL" id="AHZ21759.1"/>
    </source>
</evidence>
<evidence type="ECO:0000256" key="1">
    <source>
        <dbReference type="SAM" id="Phobius"/>
    </source>
</evidence>
<sequence length="91" mass="10337">MKVNSPREIVSSLVVTLAFRYGLAFLYTRNTATQVVSLPEDGVWVLQYFVSNEPLLAAVLFGLALVISLFFYVGPRERPAHHRRLNEFPAR</sequence>
<dbReference type="Proteomes" id="UP000011603">
    <property type="component" value="Unassembled WGS sequence"/>
</dbReference>
<protein>
    <submittedName>
        <fullName evidence="3">Uncharacterized protein</fullName>
    </submittedName>
</protein>
<evidence type="ECO:0000313" key="4">
    <source>
        <dbReference type="EMBL" id="QCQ75364.1"/>
    </source>
</evidence>
<dbReference type="EMBL" id="AOLO01000006">
    <property type="protein sequence ID" value="EMA03264.1"/>
    <property type="molecule type" value="Genomic_DNA"/>
</dbReference>
<name>M0J5I7_HALMT</name>
<accession>M0J5I7</accession>
<dbReference type="PATRIC" id="fig|523841.21.peg.944"/>
<feature type="transmembrane region" description="Helical" evidence="1">
    <location>
        <begin position="55"/>
        <end position="74"/>
    </location>
</feature>
<dbReference type="AlphaFoldDB" id="M0J5I7"/>
<dbReference type="EMBL" id="CP039139">
    <property type="protein sequence ID" value="QCQ75364.1"/>
    <property type="molecule type" value="Genomic_DNA"/>
</dbReference>
<evidence type="ECO:0000313" key="3">
    <source>
        <dbReference type="EMBL" id="EMA03264.1"/>
    </source>
</evidence>
<reference evidence="3 5" key="1">
    <citation type="journal article" date="2014" name="PLoS Genet.">
        <title>Phylogenetically driven sequencing of extremely halophilic archaea reveals strategies for static and dynamic osmo-response.</title>
        <authorList>
            <person name="Becker E.A."/>
            <person name="Seitzer P.M."/>
            <person name="Tritt A."/>
            <person name="Larsen D."/>
            <person name="Krusor M."/>
            <person name="Yao A.I."/>
            <person name="Wu D."/>
            <person name="Madern D."/>
            <person name="Eisen J.A."/>
            <person name="Darling A.E."/>
            <person name="Facciotti M.T."/>
        </authorList>
    </citation>
    <scope>NUCLEOTIDE SEQUENCE [LARGE SCALE GENOMIC DNA]</scope>
    <source>
        <strain evidence="3">ATCC 33500</strain>
        <strain evidence="5">ATCC 33500 / DSM 1411 / JCM 8866 / NBRC 14739 / NCIMB 2177 / R-4</strain>
    </source>
</reference>
<organism evidence="3 5">
    <name type="scientific">Haloferax mediterranei (strain ATCC 33500 / DSM 1411 / JCM 8866 / NBRC 14739 / NCIMB 2177 / R-4)</name>
    <name type="common">Halobacterium mediterranei</name>
    <dbReference type="NCBI Taxonomy" id="523841"/>
    <lineage>
        <taxon>Archaea</taxon>
        <taxon>Methanobacteriati</taxon>
        <taxon>Methanobacteriota</taxon>
        <taxon>Stenosarchaea group</taxon>
        <taxon>Halobacteria</taxon>
        <taxon>Halobacteriales</taxon>
        <taxon>Haloferacaceae</taxon>
        <taxon>Haloferax</taxon>
    </lineage>
</organism>
<dbReference type="Proteomes" id="UP000299011">
    <property type="component" value="Chromosome"/>
</dbReference>